<proteinExistence type="predicted"/>
<name>A0A1Y1CKH1_9BACT</name>
<dbReference type="InterPro" id="IPR008670">
    <property type="entry name" value="CoA_reduct_LuxC"/>
</dbReference>
<keyword evidence="1" id="KW-0521">NADP</keyword>
<keyword evidence="3" id="KW-1185">Reference proteome</keyword>
<sequence length="357" mass="41252">MNKSERIQAFVELGNFLSQFSSEDAKRNDHRLNSAYYDDFEALLDRVSNENLWFTPLHVHASINGICTFLEEQKLNDWLNKYSIPDQNTQLKVAIIMAGNIPMVGFHDMLSVLISGHSFIGKLSSKDNQLLNFVSKLLIEINSEFKELISFQSERLSGENKFDAIIATGSNNSARYFEAYFKKYNHIIRRNRNSVAVLSGNETNEELEALGRDVFLYFGLGCRNVSKLYIPKGYNLVHLLDCWKNYSFVNNHNKYANNYDYQRSMFLMNRIEHLDTGFVLLNENTQITSPIGVVNYEYYSEINQLENNLNKNSELIQCIVGNEIQNSIPFGKAQEPELWDYADNVDTMEFLTQLKSK</sequence>
<accession>A0A1Y1CKH1</accession>
<dbReference type="Proteomes" id="UP000218267">
    <property type="component" value="Chromosome"/>
</dbReference>
<dbReference type="KEGG" id="mbas:ALGA_2571"/>
<evidence type="ECO:0000256" key="1">
    <source>
        <dbReference type="ARBA" id="ARBA00022857"/>
    </source>
</evidence>
<dbReference type="Pfam" id="PF05893">
    <property type="entry name" value="LuxC"/>
    <property type="match status" value="1"/>
</dbReference>
<protein>
    <submittedName>
        <fullName evidence="2">Acyl-CoA reductase</fullName>
    </submittedName>
</protein>
<dbReference type="AlphaFoldDB" id="A0A1Y1CKH1"/>
<dbReference type="InterPro" id="IPR016161">
    <property type="entry name" value="Ald_DH/histidinol_DH"/>
</dbReference>
<dbReference type="GO" id="GO:0008218">
    <property type="term" value="P:bioluminescence"/>
    <property type="evidence" value="ECO:0007669"/>
    <property type="project" value="InterPro"/>
</dbReference>
<dbReference type="OrthoDB" id="1522941at2"/>
<gene>
    <name evidence="2" type="ORF">ALGA_2571</name>
</gene>
<evidence type="ECO:0000313" key="2">
    <source>
        <dbReference type="EMBL" id="BAX80889.1"/>
    </source>
</evidence>
<reference evidence="2 3" key="1">
    <citation type="journal article" date="2018" name="Mar. Genomics">
        <title>Complete genome sequence of Marinifilaceae bacterium strain SPP2, isolated from the Antarctic marine sediment.</title>
        <authorList>
            <person name="Watanabe M."/>
            <person name="Kojima H."/>
            <person name="Fukui M."/>
        </authorList>
    </citation>
    <scope>NUCLEOTIDE SEQUENCE [LARGE SCALE GENOMIC DNA]</scope>
    <source>
        <strain evidence="2 3">SPP2</strain>
    </source>
</reference>
<dbReference type="GO" id="GO:0003995">
    <property type="term" value="F:acyl-CoA dehydrogenase activity"/>
    <property type="evidence" value="ECO:0007669"/>
    <property type="project" value="InterPro"/>
</dbReference>
<dbReference type="SUPFAM" id="SSF53720">
    <property type="entry name" value="ALDH-like"/>
    <property type="match status" value="1"/>
</dbReference>
<reference evidence="3" key="2">
    <citation type="journal article" date="2020" name="Antonie Van Leeuwenhoek">
        <title>Labilibaculum antarcticum sp. nov., a novel facultative anaerobic, psychrotorelant bacterium isolated from marine sediment of Antarctica.</title>
        <authorList>
            <person name="Watanabe M."/>
            <person name="Kojima H."/>
            <person name="Fukui M."/>
        </authorList>
    </citation>
    <scope>NUCLEOTIDE SEQUENCE [LARGE SCALE GENOMIC DNA]</scope>
    <source>
        <strain evidence="3">SPP2</strain>
    </source>
</reference>
<organism evidence="2 3">
    <name type="scientific">Labilibaculum antarcticum</name>
    <dbReference type="NCBI Taxonomy" id="1717717"/>
    <lineage>
        <taxon>Bacteria</taxon>
        <taxon>Pseudomonadati</taxon>
        <taxon>Bacteroidota</taxon>
        <taxon>Bacteroidia</taxon>
        <taxon>Marinilabiliales</taxon>
        <taxon>Marinifilaceae</taxon>
        <taxon>Labilibaculum</taxon>
    </lineage>
</organism>
<evidence type="ECO:0000313" key="3">
    <source>
        <dbReference type="Proteomes" id="UP000218267"/>
    </source>
</evidence>
<dbReference type="EMBL" id="AP018042">
    <property type="protein sequence ID" value="BAX80889.1"/>
    <property type="molecule type" value="Genomic_DNA"/>
</dbReference>